<dbReference type="KEGG" id="cmos:111463801"/>
<dbReference type="Proteomes" id="UP000504609">
    <property type="component" value="Unplaced"/>
</dbReference>
<dbReference type="AlphaFoldDB" id="A0A6J1HHX2"/>
<dbReference type="RefSeq" id="XP_022963478.1">
    <property type="nucleotide sequence ID" value="XM_023107710.1"/>
</dbReference>
<evidence type="ECO:0000313" key="2">
    <source>
        <dbReference type="RefSeq" id="XP_022963478.1"/>
    </source>
</evidence>
<dbReference type="GeneID" id="111463801"/>
<accession>A0A6J1HHX2</accession>
<protein>
    <submittedName>
        <fullName evidence="2">Uncharacterized protein LOC111463801 isoform X1</fullName>
    </submittedName>
</protein>
<name>A0A6J1HHX2_CUCMO</name>
<organism evidence="1 2">
    <name type="scientific">Cucurbita moschata</name>
    <name type="common">Winter crookneck squash</name>
    <name type="synonym">Cucurbita pepo var. moschata</name>
    <dbReference type="NCBI Taxonomy" id="3662"/>
    <lineage>
        <taxon>Eukaryota</taxon>
        <taxon>Viridiplantae</taxon>
        <taxon>Streptophyta</taxon>
        <taxon>Embryophyta</taxon>
        <taxon>Tracheophyta</taxon>
        <taxon>Spermatophyta</taxon>
        <taxon>Magnoliopsida</taxon>
        <taxon>eudicotyledons</taxon>
        <taxon>Gunneridae</taxon>
        <taxon>Pentapetalae</taxon>
        <taxon>rosids</taxon>
        <taxon>fabids</taxon>
        <taxon>Cucurbitales</taxon>
        <taxon>Cucurbitaceae</taxon>
        <taxon>Cucurbiteae</taxon>
        <taxon>Cucurbita</taxon>
    </lineage>
</organism>
<reference evidence="2" key="1">
    <citation type="submission" date="2025-08" db="UniProtKB">
        <authorList>
            <consortium name="RefSeq"/>
        </authorList>
    </citation>
    <scope>IDENTIFICATION</scope>
    <source>
        <tissue evidence="2">Young leaves</tissue>
    </source>
</reference>
<gene>
    <name evidence="2" type="primary">LOC111463801</name>
</gene>
<sequence>MTSLSGGECHNLKSSRTMTILSRGEYHNLKVVVPHGGCPPNLNDLTDPRLAAKDRAKRPNQMTADLFSEENRGLVNDTSAAEVSYEMRRDGVDATEAHTSWGGLWSVGLDWCRVPIDMFSLRTLVFFCISGFSQTIYIMFCCVCVV</sequence>
<proteinExistence type="predicted"/>
<keyword evidence="1" id="KW-1185">Reference proteome</keyword>
<evidence type="ECO:0000313" key="1">
    <source>
        <dbReference type="Proteomes" id="UP000504609"/>
    </source>
</evidence>